<feature type="compositionally biased region" description="Polar residues" evidence="7">
    <location>
        <begin position="1334"/>
        <end position="1345"/>
    </location>
</feature>
<dbReference type="Gene3D" id="2.130.10.10">
    <property type="entry name" value="YVTN repeat-like/Quinoprotein amine dehydrogenase"/>
    <property type="match status" value="1"/>
</dbReference>
<dbReference type="InterPro" id="IPR001680">
    <property type="entry name" value="WD40_rpt"/>
</dbReference>
<gene>
    <name evidence="8" type="ORF">QBC35DRAFT_504826</name>
</gene>
<dbReference type="GO" id="GO:0005774">
    <property type="term" value="C:vacuolar membrane"/>
    <property type="evidence" value="ECO:0007669"/>
    <property type="project" value="TreeGrafter"/>
</dbReference>
<dbReference type="SMART" id="SM00320">
    <property type="entry name" value="WD40"/>
    <property type="match status" value="4"/>
</dbReference>
<dbReference type="PANTHER" id="PTHR46200:SF1">
    <property type="entry name" value="GATOR COMPLEX PROTEIN WDR24"/>
    <property type="match status" value="1"/>
</dbReference>
<evidence type="ECO:0000256" key="1">
    <source>
        <dbReference type="ARBA" id="ARBA00022574"/>
    </source>
</evidence>
<evidence type="ECO:0000313" key="8">
    <source>
        <dbReference type="EMBL" id="KAK4184932.1"/>
    </source>
</evidence>
<reference evidence="8" key="1">
    <citation type="journal article" date="2023" name="Mol. Phylogenet. Evol.">
        <title>Genome-scale phylogeny and comparative genomics of the fungal order Sordariales.</title>
        <authorList>
            <person name="Hensen N."/>
            <person name="Bonometti L."/>
            <person name="Westerberg I."/>
            <person name="Brannstrom I.O."/>
            <person name="Guillou S."/>
            <person name="Cros-Aarteil S."/>
            <person name="Calhoun S."/>
            <person name="Haridas S."/>
            <person name="Kuo A."/>
            <person name="Mondo S."/>
            <person name="Pangilinan J."/>
            <person name="Riley R."/>
            <person name="LaButti K."/>
            <person name="Andreopoulos B."/>
            <person name="Lipzen A."/>
            <person name="Chen C."/>
            <person name="Yan M."/>
            <person name="Daum C."/>
            <person name="Ng V."/>
            <person name="Clum A."/>
            <person name="Steindorff A."/>
            <person name="Ohm R.A."/>
            <person name="Martin F."/>
            <person name="Silar P."/>
            <person name="Natvig D.O."/>
            <person name="Lalanne C."/>
            <person name="Gautier V."/>
            <person name="Ament-Velasquez S.L."/>
            <person name="Kruys A."/>
            <person name="Hutchinson M.I."/>
            <person name="Powell A.J."/>
            <person name="Barry K."/>
            <person name="Miller A.N."/>
            <person name="Grigoriev I.V."/>
            <person name="Debuchy R."/>
            <person name="Gladieux P."/>
            <person name="Hiltunen Thoren M."/>
            <person name="Johannesson H."/>
        </authorList>
    </citation>
    <scope>NUCLEOTIDE SEQUENCE</scope>
    <source>
        <strain evidence="8">PSN309</strain>
    </source>
</reference>
<feature type="compositionally biased region" description="Basic residues" evidence="7">
    <location>
        <begin position="481"/>
        <end position="491"/>
    </location>
</feature>
<feature type="region of interest" description="Disordered" evidence="7">
    <location>
        <begin position="430"/>
        <end position="510"/>
    </location>
</feature>
<dbReference type="Proteomes" id="UP001302126">
    <property type="component" value="Unassembled WGS sequence"/>
</dbReference>
<feature type="repeat" description="WD" evidence="6">
    <location>
        <begin position="262"/>
        <end position="303"/>
    </location>
</feature>
<reference evidence="8" key="2">
    <citation type="submission" date="2023-05" db="EMBL/GenBank/DDBJ databases">
        <authorList>
            <consortium name="Lawrence Berkeley National Laboratory"/>
            <person name="Steindorff A."/>
            <person name="Hensen N."/>
            <person name="Bonometti L."/>
            <person name="Westerberg I."/>
            <person name="Brannstrom I.O."/>
            <person name="Guillou S."/>
            <person name="Cros-Aarteil S."/>
            <person name="Calhoun S."/>
            <person name="Haridas S."/>
            <person name="Kuo A."/>
            <person name="Mondo S."/>
            <person name="Pangilinan J."/>
            <person name="Riley R."/>
            <person name="Labutti K."/>
            <person name="Andreopoulos B."/>
            <person name="Lipzen A."/>
            <person name="Chen C."/>
            <person name="Yanf M."/>
            <person name="Daum C."/>
            <person name="Ng V."/>
            <person name="Clum A."/>
            <person name="Ohm R."/>
            <person name="Martin F."/>
            <person name="Silar P."/>
            <person name="Natvig D."/>
            <person name="Lalanne C."/>
            <person name="Gautier V."/>
            <person name="Ament-Velasquez S.L."/>
            <person name="Kruys A."/>
            <person name="Hutchinson M.I."/>
            <person name="Powell A.J."/>
            <person name="Barry K."/>
            <person name="Miller A.N."/>
            <person name="Grigoriev I.V."/>
            <person name="Debuchy R."/>
            <person name="Gladieux P."/>
            <person name="Thoren M.H."/>
            <person name="Johannesson H."/>
        </authorList>
    </citation>
    <scope>NUCLEOTIDE SEQUENCE</scope>
    <source>
        <strain evidence="8">PSN309</strain>
    </source>
</reference>
<evidence type="ECO:0000256" key="4">
    <source>
        <dbReference type="ARBA" id="ARBA00022771"/>
    </source>
</evidence>
<keyword evidence="2" id="KW-0479">Metal-binding</keyword>
<proteinExistence type="predicted"/>
<feature type="compositionally biased region" description="Polar residues" evidence="7">
    <location>
        <begin position="918"/>
        <end position="930"/>
    </location>
</feature>
<keyword evidence="1 6" id="KW-0853">WD repeat</keyword>
<keyword evidence="9" id="KW-1185">Reference proteome</keyword>
<dbReference type="PANTHER" id="PTHR46200">
    <property type="entry name" value="GATOR COMPLEX PROTEIN WDR24"/>
    <property type="match status" value="1"/>
</dbReference>
<feature type="region of interest" description="Disordered" evidence="7">
    <location>
        <begin position="1306"/>
        <end position="1365"/>
    </location>
</feature>
<dbReference type="GO" id="GO:0005829">
    <property type="term" value="C:cytosol"/>
    <property type="evidence" value="ECO:0007669"/>
    <property type="project" value="TreeGrafter"/>
</dbReference>
<evidence type="ECO:0000256" key="7">
    <source>
        <dbReference type="SAM" id="MobiDB-lite"/>
    </source>
</evidence>
<dbReference type="PROSITE" id="PS00678">
    <property type="entry name" value="WD_REPEATS_1"/>
    <property type="match status" value="1"/>
</dbReference>
<dbReference type="GO" id="GO:1904263">
    <property type="term" value="P:positive regulation of TORC1 signaling"/>
    <property type="evidence" value="ECO:0007669"/>
    <property type="project" value="TreeGrafter"/>
</dbReference>
<organism evidence="8 9">
    <name type="scientific">Podospora australis</name>
    <dbReference type="NCBI Taxonomy" id="1536484"/>
    <lineage>
        <taxon>Eukaryota</taxon>
        <taxon>Fungi</taxon>
        <taxon>Dikarya</taxon>
        <taxon>Ascomycota</taxon>
        <taxon>Pezizomycotina</taxon>
        <taxon>Sordariomycetes</taxon>
        <taxon>Sordariomycetidae</taxon>
        <taxon>Sordariales</taxon>
        <taxon>Podosporaceae</taxon>
        <taxon>Podospora</taxon>
    </lineage>
</organism>
<evidence type="ECO:0008006" key="10">
    <source>
        <dbReference type="Google" id="ProtNLM"/>
    </source>
</evidence>
<dbReference type="PROSITE" id="PS50082">
    <property type="entry name" value="WD_REPEATS_2"/>
    <property type="match status" value="1"/>
</dbReference>
<dbReference type="GO" id="GO:0008270">
    <property type="term" value="F:zinc ion binding"/>
    <property type="evidence" value="ECO:0007669"/>
    <property type="project" value="UniProtKB-KW"/>
</dbReference>
<feature type="region of interest" description="Disordered" evidence="7">
    <location>
        <begin position="903"/>
        <end position="937"/>
    </location>
</feature>
<dbReference type="GO" id="GO:0061700">
    <property type="term" value="C:GATOR2 complex"/>
    <property type="evidence" value="ECO:0007669"/>
    <property type="project" value="TreeGrafter"/>
</dbReference>
<keyword evidence="5" id="KW-0862">Zinc</keyword>
<protein>
    <recommendedName>
        <fullName evidence="10">WD repeat-containing protein</fullName>
    </recommendedName>
</protein>
<keyword evidence="3" id="KW-0677">Repeat</keyword>
<evidence type="ECO:0000256" key="3">
    <source>
        <dbReference type="ARBA" id="ARBA00022737"/>
    </source>
</evidence>
<dbReference type="InterPro" id="IPR036322">
    <property type="entry name" value="WD40_repeat_dom_sf"/>
</dbReference>
<dbReference type="InterPro" id="IPR037590">
    <property type="entry name" value="WDR24"/>
</dbReference>
<evidence type="ECO:0000256" key="2">
    <source>
        <dbReference type="ARBA" id="ARBA00022723"/>
    </source>
</evidence>
<dbReference type="EMBL" id="MU864468">
    <property type="protein sequence ID" value="KAK4184932.1"/>
    <property type="molecule type" value="Genomic_DNA"/>
</dbReference>
<dbReference type="SUPFAM" id="SSF50978">
    <property type="entry name" value="WD40 repeat-like"/>
    <property type="match status" value="1"/>
</dbReference>
<evidence type="ECO:0000313" key="9">
    <source>
        <dbReference type="Proteomes" id="UP001302126"/>
    </source>
</evidence>
<dbReference type="GO" id="GO:0016239">
    <property type="term" value="P:positive regulation of macroautophagy"/>
    <property type="evidence" value="ECO:0007669"/>
    <property type="project" value="TreeGrafter"/>
</dbReference>
<feature type="compositionally biased region" description="Polar residues" evidence="7">
    <location>
        <begin position="497"/>
        <end position="510"/>
    </location>
</feature>
<evidence type="ECO:0000256" key="5">
    <source>
        <dbReference type="ARBA" id="ARBA00022833"/>
    </source>
</evidence>
<comment type="caution">
    <text evidence="8">The sequence shown here is derived from an EMBL/GenBank/DDBJ whole genome shotgun (WGS) entry which is preliminary data.</text>
</comment>
<keyword evidence="4" id="KW-0863">Zinc-finger</keyword>
<dbReference type="InterPro" id="IPR019775">
    <property type="entry name" value="WD40_repeat_CS"/>
</dbReference>
<evidence type="ECO:0000256" key="6">
    <source>
        <dbReference type="PROSITE-ProRule" id="PRU00221"/>
    </source>
</evidence>
<feature type="compositionally biased region" description="Basic residues" evidence="7">
    <location>
        <begin position="1244"/>
        <end position="1260"/>
    </location>
</feature>
<accession>A0AAN6WRB2</accession>
<dbReference type="InterPro" id="IPR015943">
    <property type="entry name" value="WD40/YVTN_repeat-like_dom_sf"/>
</dbReference>
<sequence>MYSIGNQGTGKIMRKLLGKNAAESPHETTTSATGVTSSPLAAVNYRPIATQDATYKSRAPISCVAQSPDGKSAVLAGHFILKTVTFDGLNIKEGVDLRALLVAQPARRNNAPTSVADQLSIQDVKWGEVLGRQVIFTACTSGKIFQYEVARAASTIPGNALEFIQMREDSRQVNSLDLNPHHPSWLLSGSQDGLLRCFDVRMPIQTRTGATFRALQSFKCNADGVRQVQWCPKDGFLFACGTEQGMVLKWDMRKPSAPILRIHAQEKTCVAIAWHQDGAHLVSAGLDSKCHVWDLSKQDKRQKPKWTLTTPAPVGSLAWRPGQWSATAQGKRASQLAVSYDETSQKRFGINSVHIWDLARPTLPYKEIQRFEAAPSSILWHDQYLLWTAGQDGLFTQCDLSFAPKVIDRQTVSTMAFSALGEVAMCLDERQGASRPGPPKANKEAKGSSGARSLSTSPTAARLSVSRSDSEDDAVGAFLGSRRRSSRKRRPSMMSSNLSTTPPAGPSMSETLSLEDTIKATGTYKPQQSFAIGSAPNSSNPLVEIYLSTNYFEALYAEIPYFEDAKPMPERIAAVLEHYAKAAENVKMFRLAQTWRMLAFGVDLLLKRRAQYHLELRMKKYQDTTLKKKIDKKAKALVLSQLYENTEFGLESGEATPRKITSLASIDRALHPRSLLSEELESTSNVPTPIARPVPDSGMAYLDDSGRKKLTPILEPESFTLPAALHPQSMEMRKRLNSVPLSVTSHDSDMTHASTEGYDFYDTEAISQAIDVPGGRPKLAKVIDFREPGSPSRVRKPPPVLRHNSDDSFTRLFSVSDDGKQVPTFALSGTTENTQGAFAAVGRHDSISEDGEYASRIRGKQIKDSPTRPGIIRQILQRTETDMTSYTAFTDEHHAITQTTDSFDSVYPSHNEGAFQESPEQQQPLPTERSSGPEDDLTPHIIETDYLYWPNDPPYPHPVLPSSQFPTNNITPIDPYEMIERSLQYEVKSSSLNASAIVLLLKPLLPDGIIDSFQAAAIVKQHHDRLMTLRAFIEAALMRKMCMKGWPGGVLSNWSEDYPRLFMPAQQGVQVGLMCPNCKRPREIDRSADSDETIWVCKRCDAVMEPCAICLERDFPPPEMRGDSAAEGKGKSKTGSAPEPVLATWWYCPGCGHGGHSSCMQTWHVGFEFECNSTDRDVIPEFTSDGYCPMDGCGHVCLPGKGAVEAAAARAEEISRAVKEATRTAQASMKAAAEGEYMTAFAGHGKHSGSSHHSHHHGSGGHRSNTSARMVDHDGYGHGHGHGHVRSDGHDVPQTRAVDSVRDLLFAGDHHSGGGSSGGGRHIPHGGAPPGVSILSSSPGRTVTSGDRERRKSVKFQVIPEDTKR</sequence>
<feature type="region of interest" description="Disordered" evidence="7">
    <location>
        <begin position="1242"/>
        <end position="1292"/>
    </location>
</feature>
<name>A0AAN6WRB2_9PEZI</name>
<feature type="compositionally biased region" description="Polar residues" evidence="7">
    <location>
        <begin position="450"/>
        <end position="459"/>
    </location>
</feature>
<dbReference type="Pfam" id="PF00400">
    <property type="entry name" value="WD40"/>
    <property type="match status" value="2"/>
</dbReference>